<feature type="domain" description="Transposase MuDR plant" evidence="2">
    <location>
        <begin position="104"/>
        <end position="146"/>
    </location>
</feature>
<organism evidence="3 4">
    <name type="scientific">Lactuca saligna</name>
    <name type="common">Willowleaf lettuce</name>
    <dbReference type="NCBI Taxonomy" id="75948"/>
    <lineage>
        <taxon>Eukaryota</taxon>
        <taxon>Viridiplantae</taxon>
        <taxon>Streptophyta</taxon>
        <taxon>Embryophyta</taxon>
        <taxon>Tracheophyta</taxon>
        <taxon>Spermatophyta</taxon>
        <taxon>Magnoliopsida</taxon>
        <taxon>eudicotyledons</taxon>
        <taxon>Gunneridae</taxon>
        <taxon>Pentapetalae</taxon>
        <taxon>asterids</taxon>
        <taxon>campanulids</taxon>
        <taxon>Asterales</taxon>
        <taxon>Asteraceae</taxon>
        <taxon>Cichorioideae</taxon>
        <taxon>Cichorieae</taxon>
        <taxon>Lactucinae</taxon>
        <taxon>Lactuca</taxon>
    </lineage>
</organism>
<gene>
    <name evidence="3" type="ORF">LSALG_LOCUS10756</name>
</gene>
<dbReference type="PANTHER" id="PTHR31973:SF190">
    <property type="entry name" value="MULE TRANSPOSASE DOMAIN-CONTAINING PROTEIN"/>
    <property type="match status" value="1"/>
</dbReference>
<dbReference type="AlphaFoldDB" id="A0AA35YE04"/>
<dbReference type="PANTHER" id="PTHR31973">
    <property type="entry name" value="POLYPROTEIN, PUTATIVE-RELATED"/>
    <property type="match status" value="1"/>
</dbReference>
<evidence type="ECO:0000313" key="4">
    <source>
        <dbReference type="Proteomes" id="UP001177003"/>
    </source>
</evidence>
<dbReference type="Proteomes" id="UP001177003">
    <property type="component" value="Chromosome 2"/>
</dbReference>
<accession>A0AA35YE04</accession>
<keyword evidence="4" id="KW-1185">Reference proteome</keyword>
<dbReference type="InterPro" id="IPR004332">
    <property type="entry name" value="Transposase_MuDR"/>
</dbReference>
<reference evidence="3" key="1">
    <citation type="submission" date="2023-04" db="EMBL/GenBank/DDBJ databases">
        <authorList>
            <person name="Vijverberg K."/>
            <person name="Xiong W."/>
            <person name="Schranz E."/>
        </authorList>
    </citation>
    <scope>NUCLEOTIDE SEQUENCE</scope>
</reference>
<evidence type="ECO:0000259" key="2">
    <source>
        <dbReference type="Pfam" id="PF03108"/>
    </source>
</evidence>
<evidence type="ECO:0000313" key="3">
    <source>
        <dbReference type="EMBL" id="CAI9270451.1"/>
    </source>
</evidence>
<dbReference type="EMBL" id="OX465078">
    <property type="protein sequence ID" value="CAI9270451.1"/>
    <property type="molecule type" value="Genomic_DNA"/>
</dbReference>
<proteinExistence type="predicted"/>
<protein>
    <recommendedName>
        <fullName evidence="2">Transposase MuDR plant domain-containing protein</fullName>
    </recommendedName>
</protein>
<feature type="region of interest" description="Disordered" evidence="1">
    <location>
        <begin position="256"/>
        <end position="279"/>
    </location>
</feature>
<evidence type="ECO:0000256" key="1">
    <source>
        <dbReference type="SAM" id="MobiDB-lite"/>
    </source>
</evidence>
<dbReference type="Pfam" id="PF03108">
    <property type="entry name" value="DBD_Tnp_Mut"/>
    <property type="match status" value="1"/>
</dbReference>
<name>A0AA35YE04_LACSI</name>
<sequence>MKVNLIVSMMQKKVFDEEPLIDDVEVNIINFCSVLDEDIDLGQPNPTNNNTEEHEDIEDEPLEVLDNDVFESFASEKEPRKKLLRSILKPVACSFGEVHTKAFNIGHTFKEKEKIREVIANYSVKERRDLHYVKNDKTRVRVKCRGIVPELTGDNNKGRGNLVLSKKTTCPWVLFISRADEKQVWTVKTYEDCHSCLQTRTMRACSSKFLANNILHQVESNPKIRNGNGAGSGRGMVSQTRTRYLHMCPNPTRYPTGFLSGRPVGAETLPEPDPKPETR</sequence>